<gene>
    <name evidence="1" type="ORF">I5L79_02335</name>
</gene>
<evidence type="ECO:0000313" key="2">
    <source>
        <dbReference type="Proteomes" id="UP000601099"/>
    </source>
</evidence>
<keyword evidence="2" id="KW-1185">Reference proteome</keyword>
<protein>
    <submittedName>
        <fullName evidence="1">Uncharacterized protein</fullName>
    </submittedName>
</protein>
<organism evidence="1 2">
    <name type="scientific">Hymenobacter guriensis</name>
    <dbReference type="NCBI Taxonomy" id="2793065"/>
    <lineage>
        <taxon>Bacteria</taxon>
        <taxon>Pseudomonadati</taxon>
        <taxon>Bacteroidota</taxon>
        <taxon>Cytophagia</taxon>
        <taxon>Cytophagales</taxon>
        <taxon>Hymenobacteraceae</taxon>
        <taxon>Hymenobacter</taxon>
    </lineage>
</organism>
<dbReference type="RefSeq" id="WP_196953402.1">
    <property type="nucleotide sequence ID" value="NZ_JADWYK010000001.1"/>
</dbReference>
<comment type="caution">
    <text evidence="1">The sequence shown here is derived from an EMBL/GenBank/DDBJ whole genome shotgun (WGS) entry which is preliminary data.</text>
</comment>
<reference evidence="1 2" key="1">
    <citation type="submission" date="2020-11" db="EMBL/GenBank/DDBJ databases">
        <title>Hymenobacter sp.</title>
        <authorList>
            <person name="Kim M.K."/>
        </authorList>
    </citation>
    <scope>NUCLEOTIDE SEQUENCE [LARGE SCALE GENOMIC DNA]</scope>
    <source>
        <strain evidence="1 2">BT594</strain>
    </source>
</reference>
<evidence type="ECO:0000313" key="1">
    <source>
        <dbReference type="EMBL" id="MBG8552363.1"/>
    </source>
</evidence>
<accession>A0ABS0KWZ8</accession>
<dbReference type="Proteomes" id="UP000601099">
    <property type="component" value="Unassembled WGS sequence"/>
</dbReference>
<dbReference type="EMBL" id="JADWYK010000001">
    <property type="protein sequence ID" value="MBG8552363.1"/>
    <property type="molecule type" value="Genomic_DNA"/>
</dbReference>
<sequence length="617" mass="64952">MANLLGTNLSDAAVPLTDNGKTTHYARWGDHDKPVADVAARAALQTSPDGKLNTYNPYSSGQLGVGMTITYPDGTQERLRVDMDWWATATEAQKVAALQTTLTAYDPEHPEKCWWEAVAGSPVLVTAPDGTRYQVHTLAEARGITGAGGFDGIIQLRAGLSVSANLTFADVFINGGRFEVEILTGVVLTCAQVDFFESSGAGIIALERTAHASVFRRLLIPESALVYCTDCQINPSLIYGELEVGAGSFFVFVDGVAPVGTGTVRLLPGCRVTDADVLLLEDGGITVDDQRGSSSGGGDGTDTQARADIVDLQQDVSDLEQGKQDALGFTPINKAGDTVTGDLLSTGPRIDNDSRLATIGELRDLVNGLSFKDEARVLLTAIPGGGTLATAGLPIVQGVQLLEGDRVILALASAASGLYVAKAAGWTRTTDADTKAEIMRATLFVSEGDYAVDGNGNPRRWTATLAASGTLGSSVFTFVESTGASSYAAGAGLAQTGTTFSVDPSTIPQTSSYRLVSDAQIAGWNAKINPPVVSTGTVLYFDKDRNYGTDASPQTAVAYTADTTTAVEDTLTKLVHMGPAKPTLPGTQAPSSESYKNNEINRIFFWWTGSALKYYIR</sequence>
<name>A0ABS0KWZ8_9BACT</name>
<proteinExistence type="predicted"/>